<evidence type="ECO:0000259" key="10">
    <source>
        <dbReference type="PROSITE" id="PS50097"/>
    </source>
</evidence>
<comment type="caution">
    <text evidence="11">The sequence shown here is derived from an EMBL/GenBank/DDBJ whole genome shotgun (WGS) entry which is preliminary data.</text>
</comment>
<dbReference type="PANTHER" id="PTHR23110:SF111">
    <property type="entry name" value="LONGITUDINALS LACKING PROTEIN, ISOFORMS F_I_K_T"/>
    <property type="match status" value="1"/>
</dbReference>
<dbReference type="GO" id="GO:0035167">
    <property type="term" value="P:larval lymph gland hemopoiesis"/>
    <property type="evidence" value="ECO:0007669"/>
    <property type="project" value="UniProtKB-ARBA"/>
</dbReference>
<dbReference type="GO" id="GO:0005634">
    <property type="term" value="C:nucleus"/>
    <property type="evidence" value="ECO:0007669"/>
    <property type="project" value="UniProtKB-SubCell"/>
</dbReference>
<evidence type="ECO:0000256" key="9">
    <source>
        <dbReference type="SAM" id="MobiDB-lite"/>
    </source>
</evidence>
<accession>A0A9J6BXJ9</accession>
<dbReference type="GO" id="GO:0006357">
    <property type="term" value="P:regulation of transcription by RNA polymerase II"/>
    <property type="evidence" value="ECO:0007669"/>
    <property type="project" value="TreeGrafter"/>
</dbReference>
<evidence type="ECO:0000256" key="4">
    <source>
        <dbReference type="ARBA" id="ARBA00022902"/>
    </source>
</evidence>
<dbReference type="InterPro" id="IPR000210">
    <property type="entry name" value="BTB/POZ_dom"/>
</dbReference>
<keyword evidence="2" id="KW-0217">Developmental protein</keyword>
<evidence type="ECO:0000313" key="12">
    <source>
        <dbReference type="Proteomes" id="UP001107558"/>
    </source>
</evidence>
<dbReference type="InterPro" id="IPR051095">
    <property type="entry name" value="Dros_DevTransReg"/>
</dbReference>
<dbReference type="OrthoDB" id="6482909at2759"/>
<keyword evidence="12" id="KW-1185">Reference proteome</keyword>
<evidence type="ECO:0000313" key="11">
    <source>
        <dbReference type="EMBL" id="KAG5674261.1"/>
    </source>
</evidence>
<dbReference type="GO" id="GO:0016199">
    <property type="term" value="P:axon midline choice point recognition"/>
    <property type="evidence" value="ECO:0007669"/>
    <property type="project" value="UniProtKB-ARBA"/>
</dbReference>
<feature type="domain" description="BTB" evidence="10">
    <location>
        <begin position="30"/>
        <end position="93"/>
    </location>
</feature>
<feature type="region of interest" description="Disordered" evidence="9">
    <location>
        <begin position="124"/>
        <end position="144"/>
    </location>
</feature>
<dbReference type="GO" id="GO:0045467">
    <property type="term" value="P:R7 cell development"/>
    <property type="evidence" value="ECO:0007669"/>
    <property type="project" value="UniProtKB-ARBA"/>
</dbReference>
<dbReference type="GO" id="GO:0008406">
    <property type="term" value="P:gonad development"/>
    <property type="evidence" value="ECO:0007669"/>
    <property type="project" value="UniProtKB-ARBA"/>
</dbReference>
<dbReference type="GO" id="GO:0007526">
    <property type="term" value="P:larval somatic muscle development"/>
    <property type="evidence" value="ECO:0007669"/>
    <property type="project" value="UniProtKB-ARBA"/>
</dbReference>
<evidence type="ECO:0000256" key="2">
    <source>
        <dbReference type="ARBA" id="ARBA00022473"/>
    </source>
</evidence>
<reference evidence="11" key="1">
    <citation type="submission" date="2021-03" db="EMBL/GenBank/DDBJ databases">
        <title>Chromosome level genome of the anhydrobiotic midge Polypedilum vanderplanki.</title>
        <authorList>
            <person name="Yoshida Y."/>
            <person name="Kikawada T."/>
            <person name="Gusev O."/>
        </authorList>
    </citation>
    <scope>NUCLEOTIDE SEQUENCE</scope>
    <source>
        <strain evidence="11">NIAS01</strain>
        <tissue evidence="11">Whole body or cell culture</tissue>
    </source>
</reference>
<dbReference type="AlphaFoldDB" id="A0A9J6BXJ9"/>
<dbReference type="Pfam" id="PF00651">
    <property type="entry name" value="BTB"/>
    <property type="match status" value="1"/>
</dbReference>
<dbReference type="InterPro" id="IPR011333">
    <property type="entry name" value="SKP1/BTB/POZ_sf"/>
</dbReference>
<dbReference type="PROSITE" id="PS50097">
    <property type="entry name" value="BTB"/>
    <property type="match status" value="1"/>
</dbReference>
<name>A0A9J6BXJ9_POLVA</name>
<dbReference type="EMBL" id="JADBJN010000002">
    <property type="protein sequence ID" value="KAG5674261.1"/>
    <property type="molecule type" value="Genomic_DNA"/>
</dbReference>
<dbReference type="Proteomes" id="UP001107558">
    <property type="component" value="Chromosome 2"/>
</dbReference>
<keyword evidence="7" id="KW-0539">Nucleus</keyword>
<proteinExistence type="predicted"/>
<dbReference type="SMART" id="SM00225">
    <property type="entry name" value="BTB"/>
    <property type="match status" value="1"/>
</dbReference>
<protein>
    <recommendedName>
        <fullName evidence="10">BTB domain-containing protein</fullName>
    </recommendedName>
</protein>
<keyword evidence="3" id="KW-0221">Differentiation</keyword>
<keyword evidence="5" id="KW-0805">Transcription regulation</keyword>
<dbReference type="PANTHER" id="PTHR23110">
    <property type="entry name" value="BTB DOMAIN TRANSCRIPTION FACTOR"/>
    <property type="match status" value="1"/>
</dbReference>
<evidence type="ECO:0000256" key="7">
    <source>
        <dbReference type="ARBA" id="ARBA00023242"/>
    </source>
</evidence>
<evidence type="ECO:0000256" key="8">
    <source>
        <dbReference type="ARBA" id="ARBA00037382"/>
    </source>
</evidence>
<gene>
    <name evidence="11" type="ORF">PVAND_004241</name>
</gene>
<dbReference type="GO" id="GO:0007464">
    <property type="term" value="P:R3/R4 cell fate commitment"/>
    <property type="evidence" value="ECO:0007669"/>
    <property type="project" value="UniProtKB-ARBA"/>
</dbReference>
<comment type="subcellular location">
    <subcellularLocation>
        <location evidence="1">Nucleus</location>
    </subcellularLocation>
</comment>
<dbReference type="GO" id="GO:0048813">
    <property type="term" value="P:dendrite morphogenesis"/>
    <property type="evidence" value="ECO:0007669"/>
    <property type="project" value="UniProtKB-ARBA"/>
</dbReference>
<dbReference type="Gene3D" id="3.30.710.10">
    <property type="entry name" value="Potassium Channel Kv1.1, Chain A"/>
    <property type="match status" value="1"/>
</dbReference>
<keyword evidence="4" id="KW-0524">Neurogenesis</keyword>
<evidence type="ECO:0000256" key="6">
    <source>
        <dbReference type="ARBA" id="ARBA00023163"/>
    </source>
</evidence>
<sequence>MDQYITFNWSRHNSFQAGAITNFFQNNQFTDCVLVCSGQIIYIHKVILAAASPFFYELFNTHPSVAYEIHGINYNALFNIIELIYTGAVQVLYTPINEFIHFCNQFRLNSLAFKAIQPVQASSSKRNYKHTQNKKSIRKAQKSRKQLNIKHMSKAKRRLIFDSQEVMDTSN</sequence>
<organism evidence="11 12">
    <name type="scientific">Polypedilum vanderplanki</name>
    <name type="common">Sleeping chironomid midge</name>
    <dbReference type="NCBI Taxonomy" id="319348"/>
    <lineage>
        <taxon>Eukaryota</taxon>
        <taxon>Metazoa</taxon>
        <taxon>Ecdysozoa</taxon>
        <taxon>Arthropoda</taxon>
        <taxon>Hexapoda</taxon>
        <taxon>Insecta</taxon>
        <taxon>Pterygota</taxon>
        <taxon>Neoptera</taxon>
        <taxon>Endopterygota</taxon>
        <taxon>Diptera</taxon>
        <taxon>Nematocera</taxon>
        <taxon>Chironomoidea</taxon>
        <taxon>Chironomidae</taxon>
        <taxon>Chironominae</taxon>
        <taxon>Polypedilum</taxon>
        <taxon>Polypedilum</taxon>
    </lineage>
</organism>
<dbReference type="GO" id="GO:0045476">
    <property type="term" value="P:nurse cell apoptotic process"/>
    <property type="evidence" value="ECO:0007669"/>
    <property type="project" value="UniProtKB-ARBA"/>
</dbReference>
<evidence type="ECO:0000256" key="5">
    <source>
        <dbReference type="ARBA" id="ARBA00023015"/>
    </source>
</evidence>
<comment type="function">
    <text evidence="8">Putative transcription factor required for axon growth and guidance in the central and peripheral nervous systems. Repels CNS axons away from the midline by promoting the expression of the midline repellent sli and its receptor robo.</text>
</comment>
<feature type="compositionally biased region" description="Basic residues" evidence="9">
    <location>
        <begin position="126"/>
        <end position="144"/>
    </location>
</feature>
<dbReference type="SUPFAM" id="SSF54695">
    <property type="entry name" value="POZ domain"/>
    <property type="match status" value="1"/>
</dbReference>
<keyword evidence="6" id="KW-0804">Transcription</keyword>
<evidence type="ECO:0000256" key="3">
    <source>
        <dbReference type="ARBA" id="ARBA00022782"/>
    </source>
</evidence>
<evidence type="ECO:0000256" key="1">
    <source>
        <dbReference type="ARBA" id="ARBA00004123"/>
    </source>
</evidence>